<comment type="caution">
    <text evidence="2">The sequence shown here is derived from an EMBL/GenBank/DDBJ whole genome shotgun (WGS) entry which is preliminary data.</text>
</comment>
<name>A0AA39TI49_ACESA</name>
<sequence length="96" mass="10518">MEVTMVAMEMAHSCDNNRSNEKAQVRQETGPSTQRSDCSCSSPEQTTLSRGAICSRKEQIYSSVQIWFLGMEDEDTIDAMMPVDGGGCQPPCHGIV</sequence>
<evidence type="ECO:0000256" key="1">
    <source>
        <dbReference type="SAM" id="MobiDB-lite"/>
    </source>
</evidence>
<evidence type="ECO:0000313" key="3">
    <source>
        <dbReference type="Proteomes" id="UP001168877"/>
    </source>
</evidence>
<protein>
    <submittedName>
        <fullName evidence="2">Uncharacterized protein</fullName>
    </submittedName>
</protein>
<keyword evidence="3" id="KW-1185">Reference proteome</keyword>
<reference evidence="2" key="1">
    <citation type="journal article" date="2022" name="Plant J.">
        <title>Strategies of tolerance reflected in two North American maple genomes.</title>
        <authorList>
            <person name="McEvoy S.L."/>
            <person name="Sezen U.U."/>
            <person name="Trouern-Trend A."/>
            <person name="McMahon S.M."/>
            <person name="Schaberg P.G."/>
            <person name="Yang J."/>
            <person name="Wegrzyn J.L."/>
            <person name="Swenson N.G."/>
        </authorList>
    </citation>
    <scope>NUCLEOTIDE SEQUENCE</scope>
    <source>
        <strain evidence="2">NS2018</strain>
    </source>
</reference>
<gene>
    <name evidence="2" type="ORF">LWI29_032361</name>
</gene>
<dbReference type="EMBL" id="JAUESC010000001">
    <property type="protein sequence ID" value="KAK0608554.1"/>
    <property type="molecule type" value="Genomic_DNA"/>
</dbReference>
<dbReference type="Proteomes" id="UP001168877">
    <property type="component" value="Unassembled WGS sequence"/>
</dbReference>
<dbReference type="AlphaFoldDB" id="A0AA39TI49"/>
<accession>A0AA39TI49</accession>
<feature type="compositionally biased region" description="Polar residues" evidence="1">
    <location>
        <begin position="26"/>
        <end position="44"/>
    </location>
</feature>
<reference evidence="2" key="2">
    <citation type="submission" date="2023-06" db="EMBL/GenBank/DDBJ databases">
        <authorList>
            <person name="Swenson N.G."/>
            <person name="Wegrzyn J.L."/>
            <person name="Mcevoy S.L."/>
        </authorList>
    </citation>
    <scope>NUCLEOTIDE SEQUENCE</scope>
    <source>
        <strain evidence="2">NS2018</strain>
        <tissue evidence="2">Leaf</tissue>
    </source>
</reference>
<proteinExistence type="predicted"/>
<evidence type="ECO:0000313" key="2">
    <source>
        <dbReference type="EMBL" id="KAK0608554.1"/>
    </source>
</evidence>
<organism evidence="2 3">
    <name type="scientific">Acer saccharum</name>
    <name type="common">Sugar maple</name>
    <dbReference type="NCBI Taxonomy" id="4024"/>
    <lineage>
        <taxon>Eukaryota</taxon>
        <taxon>Viridiplantae</taxon>
        <taxon>Streptophyta</taxon>
        <taxon>Embryophyta</taxon>
        <taxon>Tracheophyta</taxon>
        <taxon>Spermatophyta</taxon>
        <taxon>Magnoliopsida</taxon>
        <taxon>eudicotyledons</taxon>
        <taxon>Gunneridae</taxon>
        <taxon>Pentapetalae</taxon>
        <taxon>rosids</taxon>
        <taxon>malvids</taxon>
        <taxon>Sapindales</taxon>
        <taxon>Sapindaceae</taxon>
        <taxon>Hippocastanoideae</taxon>
        <taxon>Acereae</taxon>
        <taxon>Acer</taxon>
    </lineage>
</organism>
<feature type="region of interest" description="Disordered" evidence="1">
    <location>
        <begin position="1"/>
        <end position="44"/>
    </location>
</feature>